<reference evidence="1 2" key="1">
    <citation type="journal article" date="2015" name="J. Biotechnol.">
        <title>Complete genome sequence of a malodorant-producing acetogen, Clostridium scatologenes ATCC 25775(T).</title>
        <authorList>
            <person name="Zhu Z."/>
            <person name="Guo T."/>
            <person name="Zheng H."/>
            <person name="Song T."/>
            <person name="Ouyang P."/>
            <person name="Xie J."/>
        </authorList>
    </citation>
    <scope>NUCLEOTIDE SEQUENCE [LARGE SCALE GENOMIC DNA]</scope>
    <source>
        <strain evidence="1 2">ATCC 25775</strain>
    </source>
</reference>
<protein>
    <submittedName>
        <fullName evidence="1">Uncharacterized protein</fullName>
    </submittedName>
</protein>
<evidence type="ECO:0000313" key="1">
    <source>
        <dbReference type="EMBL" id="AKA69203.1"/>
    </source>
</evidence>
<dbReference type="EMBL" id="CP009933">
    <property type="protein sequence ID" value="AKA69203.1"/>
    <property type="molecule type" value="Genomic_DNA"/>
</dbReference>
<dbReference type="Proteomes" id="UP000033115">
    <property type="component" value="Chromosome"/>
</dbReference>
<dbReference type="STRING" id="1548.CSCA_2078"/>
<accession>A0A0E3M7U7</accession>
<keyword evidence="2" id="KW-1185">Reference proteome</keyword>
<organism evidence="1 2">
    <name type="scientific">Clostridium scatologenes</name>
    <dbReference type="NCBI Taxonomy" id="1548"/>
    <lineage>
        <taxon>Bacteria</taxon>
        <taxon>Bacillati</taxon>
        <taxon>Bacillota</taxon>
        <taxon>Clostridia</taxon>
        <taxon>Eubacteriales</taxon>
        <taxon>Clostridiaceae</taxon>
        <taxon>Clostridium</taxon>
    </lineage>
</organism>
<gene>
    <name evidence="1" type="ORF">CSCA_2078</name>
</gene>
<sequence>MKDTVNNGRANNNKVFQPLTTYDNVFLKALIFVDLIEKLTYMLELVVQINLKKGI</sequence>
<proteinExistence type="predicted"/>
<dbReference type="AlphaFoldDB" id="A0A0E3M7U7"/>
<dbReference type="KEGG" id="csq:CSCA_2078"/>
<dbReference type="HOGENOM" id="CLU_3024102_0_0_9"/>
<name>A0A0E3M7U7_CLOSL</name>
<evidence type="ECO:0000313" key="2">
    <source>
        <dbReference type="Proteomes" id="UP000033115"/>
    </source>
</evidence>